<name>A0A834WHD1_9FABA</name>
<gene>
    <name evidence="2" type="ORF">G2W53_031068</name>
</gene>
<organism evidence="2 3">
    <name type="scientific">Senna tora</name>
    <dbReference type="NCBI Taxonomy" id="362788"/>
    <lineage>
        <taxon>Eukaryota</taxon>
        <taxon>Viridiplantae</taxon>
        <taxon>Streptophyta</taxon>
        <taxon>Embryophyta</taxon>
        <taxon>Tracheophyta</taxon>
        <taxon>Spermatophyta</taxon>
        <taxon>Magnoliopsida</taxon>
        <taxon>eudicotyledons</taxon>
        <taxon>Gunneridae</taxon>
        <taxon>Pentapetalae</taxon>
        <taxon>rosids</taxon>
        <taxon>fabids</taxon>
        <taxon>Fabales</taxon>
        <taxon>Fabaceae</taxon>
        <taxon>Caesalpinioideae</taxon>
        <taxon>Cassia clade</taxon>
        <taxon>Senna</taxon>
    </lineage>
</organism>
<keyword evidence="3" id="KW-1185">Reference proteome</keyword>
<dbReference type="AlphaFoldDB" id="A0A834WHD1"/>
<evidence type="ECO:0000313" key="3">
    <source>
        <dbReference type="Proteomes" id="UP000634136"/>
    </source>
</evidence>
<reference evidence="2" key="1">
    <citation type="submission" date="2020-09" db="EMBL/GenBank/DDBJ databases">
        <title>Genome-Enabled Discovery of Anthraquinone Biosynthesis in Senna tora.</title>
        <authorList>
            <person name="Kang S.-H."/>
            <person name="Pandey R.P."/>
            <person name="Lee C.-M."/>
            <person name="Sim J.-S."/>
            <person name="Jeong J.-T."/>
            <person name="Choi B.-S."/>
            <person name="Jung M."/>
            <person name="Ginzburg D."/>
            <person name="Zhao K."/>
            <person name="Won S.Y."/>
            <person name="Oh T.-J."/>
            <person name="Yu Y."/>
            <person name="Kim N.-H."/>
            <person name="Lee O.R."/>
            <person name="Lee T.-H."/>
            <person name="Bashyal P."/>
            <person name="Kim T.-S."/>
            <person name="Lee W.-H."/>
            <person name="Kawkins C."/>
            <person name="Kim C.-K."/>
            <person name="Kim J.S."/>
            <person name="Ahn B.O."/>
            <person name="Rhee S.Y."/>
            <person name="Sohng J.K."/>
        </authorList>
    </citation>
    <scope>NUCLEOTIDE SEQUENCE</scope>
    <source>
        <tissue evidence="2">Leaf</tissue>
    </source>
</reference>
<feature type="region of interest" description="Disordered" evidence="1">
    <location>
        <begin position="17"/>
        <end position="52"/>
    </location>
</feature>
<comment type="caution">
    <text evidence="2">The sequence shown here is derived from an EMBL/GenBank/DDBJ whole genome shotgun (WGS) entry which is preliminary data.</text>
</comment>
<feature type="compositionally biased region" description="Basic and acidic residues" evidence="1">
    <location>
        <begin position="18"/>
        <end position="41"/>
    </location>
</feature>
<dbReference type="Proteomes" id="UP000634136">
    <property type="component" value="Unassembled WGS sequence"/>
</dbReference>
<dbReference type="EMBL" id="JAAIUW010000009">
    <property type="protein sequence ID" value="KAF7817099.1"/>
    <property type="molecule type" value="Genomic_DNA"/>
</dbReference>
<sequence length="99" mass="11387">MDKERILLIKKKQAIAGDDEKMRKESRRINNQEGGKREKPVRLGMPSSSNSEAFFRAGSSMSIYSDLLTSQRGRILDGRGKETRHAESFRLCSHSLRYR</sequence>
<accession>A0A834WHD1</accession>
<evidence type="ECO:0000313" key="2">
    <source>
        <dbReference type="EMBL" id="KAF7817099.1"/>
    </source>
</evidence>
<protein>
    <submittedName>
        <fullName evidence="2">Uncharacterized protein</fullName>
    </submittedName>
</protein>
<proteinExistence type="predicted"/>
<evidence type="ECO:0000256" key="1">
    <source>
        <dbReference type="SAM" id="MobiDB-lite"/>
    </source>
</evidence>